<dbReference type="eggNOG" id="COG4625">
    <property type="taxonomic scope" value="Bacteria"/>
</dbReference>
<protein>
    <submittedName>
        <fullName evidence="2">Ig family protein</fullName>
    </submittedName>
</protein>
<dbReference type="AlphaFoldDB" id="Q01SV6"/>
<evidence type="ECO:0000313" key="2">
    <source>
        <dbReference type="EMBL" id="ABJ87264.1"/>
    </source>
</evidence>
<dbReference type="GO" id="GO:0016020">
    <property type="term" value="C:membrane"/>
    <property type="evidence" value="ECO:0007669"/>
    <property type="project" value="InterPro"/>
</dbReference>
<dbReference type="KEGG" id="sus:Acid_6338"/>
<dbReference type="EMBL" id="CP000473">
    <property type="protein sequence ID" value="ABJ87264.1"/>
    <property type="molecule type" value="Genomic_DNA"/>
</dbReference>
<name>Q01SV6_SOLUE</name>
<dbReference type="SUPFAM" id="SSF49313">
    <property type="entry name" value="Cadherin-like"/>
    <property type="match status" value="1"/>
</dbReference>
<dbReference type="STRING" id="234267.Acid_6338"/>
<dbReference type="Pfam" id="PF05345">
    <property type="entry name" value="He_PIG"/>
    <property type="match status" value="1"/>
</dbReference>
<proteinExistence type="predicted"/>
<reference evidence="2" key="1">
    <citation type="submission" date="2006-10" db="EMBL/GenBank/DDBJ databases">
        <title>Complete sequence of Solibacter usitatus Ellin6076.</title>
        <authorList>
            <consortium name="US DOE Joint Genome Institute"/>
            <person name="Copeland A."/>
            <person name="Lucas S."/>
            <person name="Lapidus A."/>
            <person name="Barry K."/>
            <person name="Detter J.C."/>
            <person name="Glavina del Rio T."/>
            <person name="Hammon N."/>
            <person name="Israni S."/>
            <person name="Dalin E."/>
            <person name="Tice H."/>
            <person name="Pitluck S."/>
            <person name="Thompson L.S."/>
            <person name="Brettin T."/>
            <person name="Bruce D."/>
            <person name="Han C."/>
            <person name="Tapia R."/>
            <person name="Gilna P."/>
            <person name="Schmutz J."/>
            <person name="Larimer F."/>
            <person name="Land M."/>
            <person name="Hauser L."/>
            <person name="Kyrpides N."/>
            <person name="Mikhailova N."/>
            <person name="Janssen P.H."/>
            <person name="Kuske C.R."/>
            <person name="Richardson P."/>
        </authorList>
    </citation>
    <scope>NUCLEOTIDE SEQUENCE</scope>
    <source>
        <strain evidence="2">Ellin6076</strain>
    </source>
</reference>
<sequence length="154" mass="15205" precursor="true">MLALVAISAVAIITISAPTPTAQVGIAYSSSCAASGGVAPYTYSISAGALPGGVGINSSTGAITGTPTTAGQFTFTCLVTDSFQPLLTSPNTGEAAARSGRIGKSSSPATSIGSTFTITVAAAPSPTPVPPSIWMAMMGLAGAGMFRMRQMRRG</sequence>
<organism evidence="2">
    <name type="scientific">Solibacter usitatus (strain Ellin6076)</name>
    <dbReference type="NCBI Taxonomy" id="234267"/>
    <lineage>
        <taxon>Bacteria</taxon>
        <taxon>Pseudomonadati</taxon>
        <taxon>Acidobacteriota</taxon>
        <taxon>Terriglobia</taxon>
        <taxon>Bryobacterales</taxon>
        <taxon>Solibacteraceae</taxon>
        <taxon>Candidatus Solibacter</taxon>
    </lineage>
</organism>
<dbReference type="GO" id="GO:0005509">
    <property type="term" value="F:calcium ion binding"/>
    <property type="evidence" value="ECO:0007669"/>
    <property type="project" value="InterPro"/>
</dbReference>
<dbReference type="OrthoDB" id="5720638at2"/>
<evidence type="ECO:0000256" key="1">
    <source>
        <dbReference type="SAM" id="SignalP"/>
    </source>
</evidence>
<dbReference type="InterPro" id="IPR013783">
    <property type="entry name" value="Ig-like_fold"/>
</dbReference>
<feature type="signal peptide" evidence="1">
    <location>
        <begin position="1"/>
        <end position="22"/>
    </location>
</feature>
<dbReference type="InParanoid" id="Q01SV6"/>
<gene>
    <name evidence="2" type="ordered locus">Acid_6338</name>
</gene>
<keyword evidence="1" id="KW-0732">Signal</keyword>
<accession>Q01SV6</accession>
<dbReference type="HOGENOM" id="CLU_1703088_0_0_0"/>
<dbReference type="Gene3D" id="2.60.40.10">
    <property type="entry name" value="Immunoglobulins"/>
    <property type="match status" value="1"/>
</dbReference>
<feature type="chain" id="PRO_5004163110" evidence="1">
    <location>
        <begin position="23"/>
        <end position="154"/>
    </location>
</feature>
<dbReference type="InterPro" id="IPR015919">
    <property type="entry name" value="Cadherin-like_sf"/>
</dbReference>